<keyword evidence="3" id="KW-0678">Repressor</keyword>
<evidence type="ECO:0000313" key="8">
    <source>
        <dbReference type="EMBL" id="PSJ57704.1"/>
    </source>
</evidence>
<evidence type="ECO:0000256" key="5">
    <source>
        <dbReference type="ARBA" id="ARBA00023163"/>
    </source>
</evidence>
<dbReference type="EMBL" id="PXYK01000016">
    <property type="protein sequence ID" value="PSJ57704.1"/>
    <property type="molecule type" value="Genomic_DNA"/>
</dbReference>
<evidence type="ECO:0000313" key="9">
    <source>
        <dbReference type="Proteomes" id="UP000241229"/>
    </source>
</evidence>
<dbReference type="GO" id="GO:0008657">
    <property type="term" value="F:DNA topoisomerase type II (double strand cut, ATP-hydrolyzing) inhibitor activity"/>
    <property type="evidence" value="ECO:0007669"/>
    <property type="project" value="InterPro"/>
</dbReference>
<dbReference type="Gene3D" id="2.30.30.110">
    <property type="match status" value="1"/>
</dbReference>
<protein>
    <recommendedName>
        <fullName evidence="2">Toxin CcdB</fullName>
    </recommendedName>
    <alternativeName>
        <fullName evidence="7">Cytotoxic protein CcdB</fullName>
    </alternativeName>
    <alternativeName>
        <fullName evidence="6">Protein LetD</fullName>
    </alternativeName>
</protein>
<dbReference type="RefSeq" id="WP_106773384.1">
    <property type="nucleotide sequence ID" value="NZ_PXYK01000016.1"/>
</dbReference>
<sequence length="99" mass="11061">MARYDLYSLVDGEILLVDVQADLLDQMATRAVVPLLPAEQTPTPVRKLNPVFDIGGRKYVMATQLLSAVPVRELTPRHHSLSPHQEQILGALEMLFHGF</sequence>
<dbReference type="GO" id="GO:0006276">
    <property type="term" value="P:plasmid maintenance"/>
    <property type="evidence" value="ECO:0007669"/>
    <property type="project" value="InterPro"/>
</dbReference>
<reference evidence="8 9" key="1">
    <citation type="submission" date="2018-03" db="EMBL/GenBank/DDBJ databases">
        <title>The draft genome of Mesorhizobium sp. 6GN-30.</title>
        <authorList>
            <person name="Liu L."/>
            <person name="Li L."/>
            <person name="Wang T."/>
            <person name="Zhang X."/>
            <person name="Liang L."/>
        </authorList>
    </citation>
    <scope>NUCLEOTIDE SEQUENCE [LARGE SCALE GENOMIC DNA]</scope>
    <source>
        <strain evidence="8 9">6GN30</strain>
    </source>
</reference>
<keyword evidence="5" id="KW-0804">Transcription</keyword>
<accession>A0A2P7S5F3</accession>
<evidence type="ECO:0000256" key="6">
    <source>
        <dbReference type="ARBA" id="ARBA00029628"/>
    </source>
</evidence>
<comment type="similarity">
    <text evidence="1">Belongs to the CcdB toxin family.</text>
</comment>
<dbReference type="InterPro" id="IPR011067">
    <property type="entry name" value="Plasmid_toxin/cell-grow_inhib"/>
</dbReference>
<dbReference type="Proteomes" id="UP000241229">
    <property type="component" value="Unassembled WGS sequence"/>
</dbReference>
<dbReference type="Pfam" id="PF01845">
    <property type="entry name" value="CcdB"/>
    <property type="match status" value="1"/>
</dbReference>
<evidence type="ECO:0000256" key="3">
    <source>
        <dbReference type="ARBA" id="ARBA00022491"/>
    </source>
</evidence>
<organism evidence="8 9">
    <name type="scientific">Kumtagia ephedrae</name>
    <dbReference type="NCBI Taxonomy" id="2116701"/>
    <lineage>
        <taxon>Bacteria</taxon>
        <taxon>Pseudomonadati</taxon>
        <taxon>Pseudomonadota</taxon>
        <taxon>Alphaproteobacteria</taxon>
        <taxon>Hyphomicrobiales</taxon>
        <taxon>Phyllobacteriaceae</taxon>
        <taxon>Kumtagia</taxon>
    </lineage>
</organism>
<keyword evidence="4" id="KW-0805">Transcription regulation</keyword>
<evidence type="ECO:0000256" key="7">
    <source>
        <dbReference type="ARBA" id="ARBA00033135"/>
    </source>
</evidence>
<dbReference type="SUPFAM" id="SSF50118">
    <property type="entry name" value="Cell growth inhibitor/plasmid maintenance toxic component"/>
    <property type="match status" value="1"/>
</dbReference>
<proteinExistence type="inferred from homology"/>
<dbReference type="OrthoDB" id="9813510at2"/>
<name>A0A2P7S5F3_9HYPH</name>
<dbReference type="AlphaFoldDB" id="A0A2P7S5F3"/>
<evidence type="ECO:0000256" key="2">
    <source>
        <dbReference type="ARBA" id="ARBA00015075"/>
    </source>
</evidence>
<keyword evidence="9" id="KW-1185">Reference proteome</keyword>
<gene>
    <name evidence="8" type="ORF">C7I84_16880</name>
</gene>
<comment type="caution">
    <text evidence="8">The sequence shown here is derived from an EMBL/GenBank/DDBJ whole genome shotgun (WGS) entry which is preliminary data.</text>
</comment>
<dbReference type="InterPro" id="IPR002712">
    <property type="entry name" value="CcdB"/>
</dbReference>
<evidence type="ECO:0000256" key="4">
    <source>
        <dbReference type="ARBA" id="ARBA00023015"/>
    </source>
</evidence>
<evidence type="ECO:0000256" key="1">
    <source>
        <dbReference type="ARBA" id="ARBA00005230"/>
    </source>
</evidence>